<evidence type="ECO:0000313" key="3">
    <source>
        <dbReference type="Proteomes" id="UP000247233"/>
    </source>
</evidence>
<dbReference type="AlphaFoldDB" id="A0A317WID6"/>
<reference evidence="2 3" key="1">
    <citation type="submission" date="2016-12" db="EMBL/GenBank/DDBJ databases">
        <title>The genomes of Aspergillus section Nigri reveals drivers in fungal speciation.</title>
        <authorList>
            <consortium name="DOE Joint Genome Institute"/>
            <person name="Vesth T.C."/>
            <person name="Nybo J."/>
            <person name="Theobald S."/>
            <person name="Brandl J."/>
            <person name="Frisvad J.C."/>
            <person name="Nielsen K.F."/>
            <person name="Lyhne E.K."/>
            <person name="Kogle M.E."/>
            <person name="Kuo A."/>
            <person name="Riley R."/>
            <person name="Clum A."/>
            <person name="Nolan M."/>
            <person name="Lipzen A."/>
            <person name="Salamov A."/>
            <person name="Henrissat B."/>
            <person name="Wiebenga A."/>
            <person name="De Vries R.P."/>
            <person name="Grigoriev I.V."/>
            <person name="Mortensen U.H."/>
            <person name="Andersen M.R."/>
            <person name="Baker S.E."/>
        </authorList>
    </citation>
    <scope>NUCLEOTIDE SEQUENCE [LARGE SCALE GENOMIC DNA]</scope>
    <source>
        <strain evidence="2 3">CBS 117.55</strain>
    </source>
</reference>
<gene>
    <name evidence="2" type="ORF">BO70DRAFT_361051</name>
</gene>
<feature type="region of interest" description="Disordered" evidence="1">
    <location>
        <begin position="1"/>
        <end position="35"/>
    </location>
</feature>
<accession>A0A317WID6</accession>
<evidence type="ECO:0000313" key="2">
    <source>
        <dbReference type="EMBL" id="PWY86226.1"/>
    </source>
</evidence>
<sequence length="77" mass="8545">MLPAPRYGAASHPIPMIPSHPTPFHLSPPSRAHMHTAPRCTALHRTTLGRASRQIRGQRAFRLDATAEIGRTTYLHT</sequence>
<dbReference type="RefSeq" id="XP_025400778.1">
    <property type="nucleotide sequence ID" value="XM_025542955.1"/>
</dbReference>
<name>A0A317WID6_9EURO</name>
<dbReference type="EMBL" id="MSFL01000008">
    <property type="protein sequence ID" value="PWY86226.1"/>
    <property type="molecule type" value="Genomic_DNA"/>
</dbReference>
<comment type="caution">
    <text evidence="2">The sequence shown here is derived from an EMBL/GenBank/DDBJ whole genome shotgun (WGS) entry which is preliminary data.</text>
</comment>
<dbReference type="Proteomes" id="UP000247233">
    <property type="component" value="Unassembled WGS sequence"/>
</dbReference>
<organism evidence="2 3">
    <name type="scientific">Aspergillus heteromorphus CBS 117.55</name>
    <dbReference type="NCBI Taxonomy" id="1448321"/>
    <lineage>
        <taxon>Eukaryota</taxon>
        <taxon>Fungi</taxon>
        <taxon>Dikarya</taxon>
        <taxon>Ascomycota</taxon>
        <taxon>Pezizomycotina</taxon>
        <taxon>Eurotiomycetes</taxon>
        <taxon>Eurotiomycetidae</taxon>
        <taxon>Eurotiales</taxon>
        <taxon>Aspergillaceae</taxon>
        <taxon>Aspergillus</taxon>
        <taxon>Aspergillus subgen. Circumdati</taxon>
    </lineage>
</organism>
<evidence type="ECO:0000256" key="1">
    <source>
        <dbReference type="SAM" id="MobiDB-lite"/>
    </source>
</evidence>
<proteinExistence type="predicted"/>
<protein>
    <submittedName>
        <fullName evidence="2">Uncharacterized protein</fullName>
    </submittedName>
</protein>
<keyword evidence="3" id="KW-1185">Reference proteome</keyword>
<dbReference type="VEuPathDB" id="FungiDB:BO70DRAFT_361051"/>
<dbReference type="GeneID" id="37065192"/>